<gene>
    <name evidence="1" type="ORF">SDC9_153134</name>
</gene>
<name>A0A645EWR1_9ZZZZ</name>
<accession>A0A645EWR1</accession>
<sequence>MERLGLIEKYLISSSQVDSFDVLDDVITVKISGVTLNQISSIFVKLMSDPLISNVQVYTASTNDQNNSLTTATMTIQLAVDDSSNIE</sequence>
<dbReference type="AlphaFoldDB" id="A0A645EWR1"/>
<protein>
    <submittedName>
        <fullName evidence="1">Uncharacterized protein</fullName>
    </submittedName>
</protein>
<organism evidence="1">
    <name type="scientific">bioreactor metagenome</name>
    <dbReference type="NCBI Taxonomy" id="1076179"/>
    <lineage>
        <taxon>unclassified sequences</taxon>
        <taxon>metagenomes</taxon>
        <taxon>ecological metagenomes</taxon>
    </lineage>
</organism>
<proteinExistence type="predicted"/>
<dbReference type="EMBL" id="VSSQ01051782">
    <property type="protein sequence ID" value="MPN05880.1"/>
    <property type="molecule type" value="Genomic_DNA"/>
</dbReference>
<evidence type="ECO:0000313" key="1">
    <source>
        <dbReference type="EMBL" id="MPN05880.1"/>
    </source>
</evidence>
<comment type="caution">
    <text evidence="1">The sequence shown here is derived from an EMBL/GenBank/DDBJ whole genome shotgun (WGS) entry which is preliminary data.</text>
</comment>
<reference evidence="1" key="1">
    <citation type="submission" date="2019-08" db="EMBL/GenBank/DDBJ databases">
        <authorList>
            <person name="Kucharzyk K."/>
            <person name="Murdoch R.W."/>
            <person name="Higgins S."/>
            <person name="Loffler F."/>
        </authorList>
    </citation>
    <scope>NUCLEOTIDE SEQUENCE</scope>
</reference>